<dbReference type="Pfam" id="PF17853">
    <property type="entry name" value="GGDEF_2"/>
    <property type="match status" value="1"/>
</dbReference>
<dbReference type="Proteomes" id="UP000282454">
    <property type="component" value="Unassembled WGS sequence"/>
</dbReference>
<dbReference type="Pfam" id="PF13556">
    <property type="entry name" value="HTH_30"/>
    <property type="match status" value="1"/>
</dbReference>
<accession>A0A421AWM6</accession>
<dbReference type="InterPro" id="IPR003018">
    <property type="entry name" value="GAF"/>
</dbReference>
<dbReference type="Gene3D" id="1.10.10.2840">
    <property type="entry name" value="PucR C-terminal helix-turn-helix domain"/>
    <property type="match status" value="1"/>
</dbReference>
<gene>
    <name evidence="3" type="ORF">CLV68_6391</name>
</gene>
<proteinExistence type="inferred from homology"/>
<reference evidence="3 4" key="1">
    <citation type="submission" date="2018-10" db="EMBL/GenBank/DDBJ databases">
        <title>Genomic Encyclopedia of Archaeal and Bacterial Type Strains, Phase II (KMG-II): from individual species to whole genera.</title>
        <authorList>
            <person name="Goeker M."/>
        </authorList>
    </citation>
    <scope>NUCLEOTIDE SEQUENCE [LARGE SCALE GENOMIC DNA]</scope>
    <source>
        <strain evidence="3 4">DSM 45657</strain>
    </source>
</reference>
<feature type="domain" description="GAF" evidence="2">
    <location>
        <begin position="91"/>
        <end position="243"/>
    </location>
</feature>
<dbReference type="OrthoDB" id="8026818at2"/>
<dbReference type="EMBL" id="RCDD01000009">
    <property type="protein sequence ID" value="RLK54007.1"/>
    <property type="molecule type" value="Genomic_DNA"/>
</dbReference>
<dbReference type="InterPro" id="IPR051448">
    <property type="entry name" value="CdaR-like_regulators"/>
</dbReference>
<name>A0A421AWM6_9PSEU</name>
<dbReference type="InterPro" id="IPR042070">
    <property type="entry name" value="PucR_C-HTH_sf"/>
</dbReference>
<sequence>MMGPFVSPQLAYSGGIDELLELLASGAPADVFEQLLDDRGHSVTGTAAVDMKAAVWRAMRVHAEIQRGRGREAGLSALVDAARELAVPYESVDGLLHAVARRARHLLSMDMAYIALLDGDHVEVRAADGHTCGLGVGLRLPAQDGITAAGQPSTAPFATHDLLTDERIRLTAAFGEVARVEGLHAMIAVPLAHASTRQPPSGMLYVASRKVHHFTADERSLIGSLGMLAGAYLETTGQRLAAQARTAELQARLRQVNTTAEGVSEYCDLQVRLVDMLLADEDLVAMTGFAADALGGRVSVYNSGGDLLVSAGGEREDDSGALAFALDMVSGEPVRTADGSWVAPLCRGRDYVGALVLRVPDELGAAGRSRLRLFARMAVLFIRQDKVGAGLDGEVRDRLLDDALREEHRLPRQLAERARRIGLDLSGPYLMVVAEPDPAQHCRANAWAAGYTRRMGGLRSFRDRHLIMLLPGSEAGALARDVSSAMAEALGAPVSVGAAGPLTGPESVYPGYQEAVRCLEAVVALGVTGGAASVRELGFVGSLVSSNQDVGGFIDQVVGPVLEYDRDRFTDLIPTLQAYFEAGASPTYAAERLHVHTNTVTRRLDRVKDLLGPDWQKPARALEIQLALRLLKVRELLTDPTTPDATP</sequence>
<evidence type="ECO:0000313" key="4">
    <source>
        <dbReference type="Proteomes" id="UP000282454"/>
    </source>
</evidence>
<comment type="caution">
    <text evidence="3">The sequence shown here is derived from an EMBL/GenBank/DDBJ whole genome shotgun (WGS) entry which is preliminary data.</text>
</comment>
<dbReference type="InterPro" id="IPR025736">
    <property type="entry name" value="PucR_C-HTH_dom"/>
</dbReference>
<dbReference type="Pfam" id="PF13185">
    <property type="entry name" value="GAF_2"/>
    <property type="match status" value="1"/>
</dbReference>
<dbReference type="Gene3D" id="3.30.450.40">
    <property type="match status" value="1"/>
</dbReference>
<dbReference type="SMART" id="SM00065">
    <property type="entry name" value="GAF"/>
    <property type="match status" value="1"/>
</dbReference>
<evidence type="ECO:0000259" key="2">
    <source>
        <dbReference type="SMART" id="SM00065"/>
    </source>
</evidence>
<dbReference type="InterPro" id="IPR041522">
    <property type="entry name" value="CdaR_GGDEF"/>
</dbReference>
<dbReference type="InterPro" id="IPR029016">
    <property type="entry name" value="GAF-like_dom_sf"/>
</dbReference>
<evidence type="ECO:0000313" key="3">
    <source>
        <dbReference type="EMBL" id="RLK54007.1"/>
    </source>
</evidence>
<dbReference type="SUPFAM" id="SSF55781">
    <property type="entry name" value="GAF domain-like"/>
    <property type="match status" value="1"/>
</dbReference>
<organism evidence="3 4">
    <name type="scientific">Actinokineospora cianjurensis</name>
    <dbReference type="NCBI Taxonomy" id="585224"/>
    <lineage>
        <taxon>Bacteria</taxon>
        <taxon>Bacillati</taxon>
        <taxon>Actinomycetota</taxon>
        <taxon>Actinomycetes</taxon>
        <taxon>Pseudonocardiales</taxon>
        <taxon>Pseudonocardiaceae</taxon>
        <taxon>Actinokineospora</taxon>
    </lineage>
</organism>
<dbReference type="PANTHER" id="PTHR33744">
    <property type="entry name" value="CARBOHYDRATE DIACID REGULATOR"/>
    <property type="match status" value="1"/>
</dbReference>
<protein>
    <submittedName>
        <fullName evidence="3">Sugar diacid utilization regulator</fullName>
    </submittedName>
</protein>
<comment type="similarity">
    <text evidence="1">Belongs to the CdaR family.</text>
</comment>
<keyword evidence="4" id="KW-1185">Reference proteome</keyword>
<dbReference type="AlphaFoldDB" id="A0A421AWM6"/>
<dbReference type="PANTHER" id="PTHR33744:SF1">
    <property type="entry name" value="DNA-BINDING TRANSCRIPTIONAL ACTIVATOR ADER"/>
    <property type="match status" value="1"/>
</dbReference>
<evidence type="ECO:0000256" key="1">
    <source>
        <dbReference type="ARBA" id="ARBA00006754"/>
    </source>
</evidence>